<feature type="compositionally biased region" description="Acidic residues" evidence="4">
    <location>
        <begin position="405"/>
        <end position="425"/>
    </location>
</feature>
<keyword evidence="6" id="KW-1185">Reference proteome</keyword>
<dbReference type="Proteomes" id="UP000008820">
    <property type="component" value="Chromosome 1"/>
</dbReference>
<dbReference type="OrthoDB" id="2163268at2759"/>
<dbReference type="EnsemblMetazoa" id="AAEL007029-RD">
    <property type="protein sequence ID" value="AAEL007029-PD"/>
    <property type="gene ID" value="AAEL007029"/>
</dbReference>
<dbReference type="EnsemblMetazoa" id="AAEL007029-RF">
    <property type="protein sequence ID" value="AAEL007029-PF"/>
    <property type="gene ID" value="AAEL007029"/>
</dbReference>
<dbReference type="Pfam" id="PF03250">
    <property type="entry name" value="Tropomodulin"/>
    <property type="match status" value="1"/>
</dbReference>
<dbReference type="EnsemblMetazoa" id="AAEL007029-RC">
    <property type="protein sequence ID" value="AAEL007029-PC"/>
    <property type="gene ID" value="AAEL007029"/>
</dbReference>
<dbReference type="SUPFAM" id="SSF52047">
    <property type="entry name" value="RNI-like"/>
    <property type="match status" value="1"/>
</dbReference>
<dbReference type="FunFam" id="3.80.10.10:FF:000099">
    <property type="entry name" value="Tropomodulin, isoform C"/>
    <property type="match status" value="1"/>
</dbReference>
<evidence type="ECO:0000313" key="6">
    <source>
        <dbReference type="Proteomes" id="UP000008820"/>
    </source>
</evidence>
<dbReference type="VEuPathDB" id="VectorBase:AAEL007029"/>
<dbReference type="InterPro" id="IPR004934">
    <property type="entry name" value="TMOD"/>
</dbReference>
<reference evidence="5" key="2">
    <citation type="submission" date="2025-05" db="UniProtKB">
        <authorList>
            <consortium name="EnsemblMetazoa"/>
        </authorList>
    </citation>
    <scope>IDENTIFICATION</scope>
    <source>
        <strain evidence="5">LVP_AGWG</strain>
    </source>
</reference>
<name>A0A1S4FFG0_AEDAE</name>
<dbReference type="GO" id="GO:0051694">
    <property type="term" value="P:pointed-end actin filament capping"/>
    <property type="evidence" value="ECO:0007669"/>
    <property type="project" value="InterPro"/>
</dbReference>
<evidence type="ECO:0000256" key="3">
    <source>
        <dbReference type="ARBA" id="ARBA00023212"/>
    </source>
</evidence>
<dbReference type="InterPro" id="IPR032675">
    <property type="entry name" value="LRR_dom_sf"/>
</dbReference>
<reference evidence="5 6" key="1">
    <citation type="submission" date="2017-06" db="EMBL/GenBank/DDBJ databases">
        <title>Aedes aegypti genome working group (AGWG) sequencing and assembly.</title>
        <authorList>
            <consortium name="Aedes aegypti Genome Working Group (AGWG)"/>
            <person name="Matthews B.J."/>
        </authorList>
    </citation>
    <scope>NUCLEOTIDE SEQUENCE [LARGE SCALE GENOMIC DNA]</scope>
    <source>
        <strain evidence="5 6">LVP_AGWG</strain>
    </source>
</reference>
<sequence>MADTYDEYEETHTVTRKSVTTFKIEETSSSTTTKTITTPAKLYGKDLGAYDDVDVDELLSQLSPEEITMLAKEVDPDDSFLPPSQRTNYECTKDPTGPLDRKKLIDHINKQALETPDKPELEPFVPGTVRGKKWIPPPMERKLQEAAEQIAIDMGDEYEQALNDATQEEIIDLAAILGFHSMMNQDQYHASLLNKGQPVGLGWDGITKSSIQKVYPAEKPNMTDPEETIKRLKDDDSTLVDVNLNNIKTISDEQYEKMFEALQSNTHLEVLSLTNVGLTDRTALLLAAAIERNHTLRVLNVETNFISPPVIVTLVKALLTQMSIEEFRASNQRSQVLGNKIEMEITDLVEKNTTLLRLGLHLEFNDARHRVAAHLQRNIDRIRVDKKDGRSSRGSLYRPHHVEERMEELEGVEEEVEEEEEEEEEVHAVPQDYDVEEDPDNIVIRPPPSDDEDIKKRSVAASAV</sequence>
<organism evidence="5 6">
    <name type="scientific">Aedes aegypti</name>
    <name type="common">Yellowfever mosquito</name>
    <name type="synonym">Culex aegypti</name>
    <dbReference type="NCBI Taxonomy" id="7159"/>
    <lineage>
        <taxon>Eukaryota</taxon>
        <taxon>Metazoa</taxon>
        <taxon>Ecdysozoa</taxon>
        <taxon>Arthropoda</taxon>
        <taxon>Hexapoda</taxon>
        <taxon>Insecta</taxon>
        <taxon>Pterygota</taxon>
        <taxon>Neoptera</taxon>
        <taxon>Endopterygota</taxon>
        <taxon>Diptera</taxon>
        <taxon>Nematocera</taxon>
        <taxon>Culicoidea</taxon>
        <taxon>Culicidae</taxon>
        <taxon>Culicinae</taxon>
        <taxon>Aedini</taxon>
        <taxon>Aedes</taxon>
        <taxon>Stegomyia</taxon>
    </lineage>
</organism>
<evidence type="ECO:0000256" key="1">
    <source>
        <dbReference type="ARBA" id="ARBA00004245"/>
    </source>
</evidence>
<dbReference type="EnsemblMetazoa" id="AAEL007029-RE">
    <property type="protein sequence ID" value="AAEL007029-PE"/>
    <property type="gene ID" value="AAEL007029"/>
</dbReference>
<dbReference type="AlphaFoldDB" id="A0A1S4FFG0"/>
<dbReference type="PANTHER" id="PTHR10901">
    <property type="entry name" value="TROPOMODULIN"/>
    <property type="match status" value="1"/>
</dbReference>
<accession>A0A1S4FFG0</accession>
<dbReference type="GO" id="GO:0007015">
    <property type="term" value="P:actin filament organization"/>
    <property type="evidence" value="ECO:0007669"/>
    <property type="project" value="TreeGrafter"/>
</dbReference>
<evidence type="ECO:0000256" key="2">
    <source>
        <dbReference type="ARBA" id="ARBA00022490"/>
    </source>
</evidence>
<gene>
    <name evidence="5" type="primary">5568680</name>
</gene>
<proteinExistence type="predicted"/>
<dbReference type="GO" id="GO:0005856">
    <property type="term" value="C:cytoskeleton"/>
    <property type="evidence" value="ECO:0007669"/>
    <property type="project" value="UniProtKB-SubCell"/>
</dbReference>
<dbReference type="PANTHER" id="PTHR10901:SF6">
    <property type="entry name" value="TROPOMODULIN, ISOFORM N"/>
    <property type="match status" value="1"/>
</dbReference>
<comment type="subcellular location">
    <subcellularLocation>
        <location evidence="1">Cytoplasm</location>
        <location evidence="1">Cytoskeleton</location>
    </subcellularLocation>
</comment>
<feature type="region of interest" description="Disordered" evidence="4">
    <location>
        <begin position="75"/>
        <end position="100"/>
    </location>
</feature>
<dbReference type="GO" id="GO:0030239">
    <property type="term" value="P:myofibril assembly"/>
    <property type="evidence" value="ECO:0007669"/>
    <property type="project" value="TreeGrafter"/>
</dbReference>
<keyword evidence="2" id="KW-0963">Cytoplasm</keyword>
<keyword evidence="3" id="KW-0206">Cytoskeleton</keyword>
<dbReference type="Gene3D" id="3.80.10.10">
    <property type="entry name" value="Ribonuclease Inhibitor"/>
    <property type="match status" value="1"/>
</dbReference>
<feature type="region of interest" description="Disordered" evidence="4">
    <location>
        <begin position="389"/>
        <end position="464"/>
    </location>
</feature>
<dbReference type="GO" id="GO:0030016">
    <property type="term" value="C:myofibril"/>
    <property type="evidence" value="ECO:0007669"/>
    <property type="project" value="TreeGrafter"/>
</dbReference>
<evidence type="ECO:0000256" key="4">
    <source>
        <dbReference type="SAM" id="MobiDB-lite"/>
    </source>
</evidence>
<dbReference type="EnsemblMetazoa" id="AAEL007029-RB">
    <property type="protein sequence ID" value="AAEL007029-PB"/>
    <property type="gene ID" value="AAEL007029"/>
</dbReference>
<protein>
    <submittedName>
        <fullName evidence="5">Uncharacterized protein</fullName>
    </submittedName>
</protein>
<dbReference type="SMART" id="SM00368">
    <property type="entry name" value="LRR_RI"/>
    <property type="match status" value="2"/>
</dbReference>
<evidence type="ECO:0000313" key="5">
    <source>
        <dbReference type="EnsemblMetazoa" id="AAEL007029-PD"/>
    </source>
</evidence>
<dbReference type="GO" id="GO:0005523">
    <property type="term" value="F:tropomyosin binding"/>
    <property type="evidence" value="ECO:0007669"/>
    <property type="project" value="InterPro"/>
</dbReference>